<keyword evidence="5 6" id="KW-0472">Membrane</keyword>
<keyword evidence="4 6" id="KW-1133">Transmembrane helix</keyword>
<proteinExistence type="predicted"/>
<dbReference type="InterPro" id="IPR001958">
    <property type="entry name" value="Tet-R_TetA/multi-R_MdtG-like"/>
</dbReference>
<dbReference type="Proteomes" id="UP000054721">
    <property type="component" value="Unassembled WGS sequence"/>
</dbReference>
<feature type="domain" description="Major facilitator superfamily (MFS) profile" evidence="7">
    <location>
        <begin position="52"/>
        <end position="516"/>
    </location>
</feature>
<keyword evidence="2" id="KW-0813">Transport</keyword>
<feature type="transmembrane region" description="Helical" evidence="6">
    <location>
        <begin position="342"/>
        <end position="360"/>
    </location>
</feature>
<evidence type="ECO:0000313" key="8">
    <source>
        <dbReference type="EMBL" id="KRZ57604.1"/>
    </source>
</evidence>
<dbReference type="STRING" id="6335.A0A0V1LDJ4"/>
<dbReference type="GO" id="GO:0022857">
    <property type="term" value="F:transmembrane transporter activity"/>
    <property type="evidence" value="ECO:0007669"/>
    <property type="project" value="InterPro"/>
</dbReference>
<dbReference type="Gene3D" id="1.20.1250.20">
    <property type="entry name" value="MFS general substrate transporter like domains"/>
    <property type="match status" value="1"/>
</dbReference>
<evidence type="ECO:0000256" key="6">
    <source>
        <dbReference type="SAM" id="Phobius"/>
    </source>
</evidence>
<feature type="transmembrane region" description="Helical" evidence="6">
    <location>
        <begin position="225"/>
        <end position="245"/>
    </location>
</feature>
<feature type="transmembrane region" description="Helical" evidence="6">
    <location>
        <begin position="120"/>
        <end position="139"/>
    </location>
</feature>
<name>A0A0V1LDJ4_9BILA</name>
<accession>A0A0V1LDJ4</accession>
<evidence type="ECO:0000256" key="1">
    <source>
        <dbReference type="ARBA" id="ARBA00004127"/>
    </source>
</evidence>
<reference evidence="8 9" key="1">
    <citation type="submission" date="2015-05" db="EMBL/GenBank/DDBJ databases">
        <title>Evolution of Trichinella species and genotypes.</title>
        <authorList>
            <person name="Korhonen P.K."/>
            <person name="Edoardo P."/>
            <person name="Giuseppe L.R."/>
            <person name="Gasser R.B."/>
        </authorList>
    </citation>
    <scope>NUCLEOTIDE SEQUENCE [LARGE SCALE GENOMIC DNA]</scope>
    <source>
        <strain evidence="8">ISS10</strain>
    </source>
</reference>
<comment type="caution">
    <text evidence="8">The sequence shown here is derived from an EMBL/GenBank/DDBJ whole genome shotgun (WGS) entry which is preliminary data.</text>
</comment>
<dbReference type="PROSITE" id="PS50850">
    <property type="entry name" value="MFS"/>
    <property type="match status" value="1"/>
</dbReference>
<feature type="transmembrane region" description="Helical" evidence="6">
    <location>
        <begin position="488"/>
        <end position="512"/>
    </location>
</feature>
<feature type="transmembrane region" description="Helical" evidence="6">
    <location>
        <begin position="151"/>
        <end position="172"/>
    </location>
</feature>
<dbReference type="PANTHER" id="PTHR23510:SF3">
    <property type="entry name" value="MAJOR FACILITATOR SUPERFAMILY DOMAIN-CONTAINING PROTEIN 8"/>
    <property type="match status" value="1"/>
</dbReference>
<dbReference type="PRINTS" id="PR01035">
    <property type="entry name" value="TCRTETA"/>
</dbReference>
<feature type="transmembrane region" description="Helical" evidence="6">
    <location>
        <begin position="184"/>
        <end position="205"/>
    </location>
</feature>
<dbReference type="InterPro" id="IPR051068">
    <property type="entry name" value="MFS_Domain-Containing_Protein"/>
</dbReference>
<feature type="transmembrane region" description="Helical" evidence="6">
    <location>
        <begin position="309"/>
        <end position="330"/>
    </location>
</feature>
<dbReference type="InterPro" id="IPR036259">
    <property type="entry name" value="MFS_trans_sf"/>
</dbReference>
<dbReference type="EMBL" id="JYDW01000072">
    <property type="protein sequence ID" value="KRZ57604.1"/>
    <property type="molecule type" value="Genomic_DNA"/>
</dbReference>
<dbReference type="InterPro" id="IPR020846">
    <property type="entry name" value="MFS_dom"/>
</dbReference>
<keyword evidence="3 6" id="KW-0812">Transmembrane</keyword>
<dbReference type="PANTHER" id="PTHR23510">
    <property type="entry name" value="INNER MEMBRANE TRANSPORT PROTEIN YAJR"/>
    <property type="match status" value="1"/>
</dbReference>
<keyword evidence="9" id="KW-1185">Reference proteome</keyword>
<comment type="subcellular location">
    <subcellularLocation>
        <location evidence="1">Endomembrane system</location>
        <topology evidence="1">Multi-pass membrane protein</topology>
    </subcellularLocation>
</comment>
<evidence type="ECO:0000259" key="7">
    <source>
        <dbReference type="PROSITE" id="PS50850"/>
    </source>
</evidence>
<feature type="transmembrane region" description="Helical" evidence="6">
    <location>
        <begin position="419"/>
        <end position="436"/>
    </location>
</feature>
<feature type="transmembrane region" description="Helical" evidence="6">
    <location>
        <begin position="89"/>
        <end position="108"/>
    </location>
</feature>
<feature type="transmembrane region" description="Helical" evidence="6">
    <location>
        <begin position="266"/>
        <end position="289"/>
    </location>
</feature>
<dbReference type="AlphaFoldDB" id="A0A0V1LDJ4"/>
<sequence length="537" mass="60052">MISKSSNSPTLVCNTKNRTNVTHCSGKIFEGSAPEISTFNVEETPNHVRIRSMIIVDYVLFLQCLQYSIYFSSLWPFMSQIDQQATTLFFGWTISAYSLGQLVCAPLLGFWSNRTKQCRTIFLICIVTAIIANTMYISAELFQTNQRFVLLIARLFMGLAAGMNGTASAYVAVSSKQSERGRAISVATACMSFGFIAGPALQAAVSFISYPGYVYSVFHFNLYTAPAYIVNVLFMLSFALIWFNFEEVYAGLKEHQTTNFLDVIPLYSKWAVGALIWCWFCVYTVLVNLDTISTPLSMIYFQWSREEATLYVSLLVGVGSALSVLIYILYVFYFHRFDCRRLIFCGLVITLIALLVSLPYDFWPDQIVMQSWTNNSCIVEAIYLILNLIFQDENLSTNNSTASPVGCESQFVWCQWTKVVPLYAFVIGVLGIFLGFPPVNVALSTLYANVIGPRQQATLQSVLTSSGSLARLISPVVTMKIFTTSGPLVVWIETIVFALSAMIALVVFYPILVPLEINPKLKAGQSFIYDQGVVTKY</sequence>
<evidence type="ECO:0000256" key="4">
    <source>
        <dbReference type="ARBA" id="ARBA00022989"/>
    </source>
</evidence>
<evidence type="ECO:0000256" key="3">
    <source>
        <dbReference type="ARBA" id="ARBA00022692"/>
    </source>
</evidence>
<dbReference type="GO" id="GO:0005765">
    <property type="term" value="C:lysosomal membrane"/>
    <property type="evidence" value="ECO:0007669"/>
    <property type="project" value="TreeGrafter"/>
</dbReference>
<evidence type="ECO:0000256" key="2">
    <source>
        <dbReference type="ARBA" id="ARBA00022448"/>
    </source>
</evidence>
<organism evidence="8 9">
    <name type="scientific">Trichinella nativa</name>
    <dbReference type="NCBI Taxonomy" id="6335"/>
    <lineage>
        <taxon>Eukaryota</taxon>
        <taxon>Metazoa</taxon>
        <taxon>Ecdysozoa</taxon>
        <taxon>Nematoda</taxon>
        <taxon>Enoplea</taxon>
        <taxon>Dorylaimia</taxon>
        <taxon>Trichinellida</taxon>
        <taxon>Trichinellidae</taxon>
        <taxon>Trichinella</taxon>
    </lineage>
</organism>
<dbReference type="InterPro" id="IPR011701">
    <property type="entry name" value="MFS"/>
</dbReference>
<dbReference type="GO" id="GO:0012505">
    <property type="term" value="C:endomembrane system"/>
    <property type="evidence" value="ECO:0007669"/>
    <property type="project" value="UniProtKB-SubCell"/>
</dbReference>
<protein>
    <submittedName>
        <fullName evidence="8">Major facilitator superfamily domain-containing protein 8</fullName>
    </submittedName>
</protein>
<dbReference type="SUPFAM" id="SSF103473">
    <property type="entry name" value="MFS general substrate transporter"/>
    <property type="match status" value="1"/>
</dbReference>
<dbReference type="OrthoDB" id="370281at2759"/>
<gene>
    <name evidence="8" type="primary">mfsd8</name>
    <name evidence="8" type="ORF">T02_15295</name>
</gene>
<evidence type="ECO:0000256" key="5">
    <source>
        <dbReference type="ARBA" id="ARBA00023136"/>
    </source>
</evidence>
<dbReference type="CDD" id="cd17326">
    <property type="entry name" value="MFS_MFSD8"/>
    <property type="match status" value="1"/>
</dbReference>
<evidence type="ECO:0000313" key="9">
    <source>
        <dbReference type="Proteomes" id="UP000054721"/>
    </source>
</evidence>
<dbReference type="Pfam" id="PF07690">
    <property type="entry name" value="MFS_1"/>
    <property type="match status" value="1"/>
</dbReference>
<feature type="transmembrane region" description="Helical" evidence="6">
    <location>
        <begin position="55"/>
        <end position="77"/>
    </location>
</feature>